<dbReference type="GO" id="GO:0005576">
    <property type="term" value="C:extracellular region"/>
    <property type="evidence" value="ECO:0007669"/>
    <property type="project" value="TreeGrafter"/>
</dbReference>
<dbReference type="CDD" id="cd01837">
    <property type="entry name" value="SGNH_plant_lipase_like"/>
    <property type="match status" value="1"/>
</dbReference>
<feature type="chain" id="PRO_5032824099" evidence="2">
    <location>
        <begin position="28"/>
        <end position="400"/>
    </location>
</feature>
<name>A0A835DNU6_TETSI</name>
<dbReference type="OrthoDB" id="1600564at2759"/>
<gene>
    <name evidence="3" type="ORF">HHK36_002930</name>
</gene>
<dbReference type="PANTHER" id="PTHR45642:SF95">
    <property type="entry name" value="GDSL-LIKE LIPASE_ACYLHYDROLASE FAMILY PROTEIN, EXPRESSED"/>
    <property type="match status" value="1"/>
</dbReference>
<dbReference type="Proteomes" id="UP000655225">
    <property type="component" value="Unassembled WGS sequence"/>
</dbReference>
<keyword evidence="2" id="KW-0732">Signal</keyword>
<dbReference type="GO" id="GO:0016788">
    <property type="term" value="F:hydrolase activity, acting on ester bonds"/>
    <property type="evidence" value="ECO:0007669"/>
    <property type="project" value="InterPro"/>
</dbReference>
<keyword evidence="4" id="KW-1185">Reference proteome</keyword>
<dbReference type="InterPro" id="IPR036514">
    <property type="entry name" value="SGNH_hydro_sf"/>
</dbReference>
<evidence type="ECO:0000256" key="1">
    <source>
        <dbReference type="ARBA" id="ARBA00008668"/>
    </source>
</evidence>
<dbReference type="Gene3D" id="3.40.50.1110">
    <property type="entry name" value="SGNH hydrolase"/>
    <property type="match status" value="1"/>
</dbReference>
<comment type="similarity">
    <text evidence="1">Belongs to the 'GDSL' lipolytic enzyme family.</text>
</comment>
<dbReference type="PANTHER" id="PTHR45642">
    <property type="entry name" value="GDSL ESTERASE/LIPASE EXL3"/>
    <property type="match status" value="1"/>
</dbReference>
<evidence type="ECO:0000313" key="3">
    <source>
        <dbReference type="EMBL" id="KAF8410401.1"/>
    </source>
</evidence>
<feature type="signal peptide" evidence="2">
    <location>
        <begin position="1"/>
        <end position="27"/>
    </location>
</feature>
<dbReference type="InterPro" id="IPR035669">
    <property type="entry name" value="SGNH_plant_lipase-like"/>
</dbReference>
<dbReference type="FunFam" id="3.40.50.1110:FF:000003">
    <property type="entry name" value="GDSL esterase/lipase APG"/>
    <property type="match status" value="1"/>
</dbReference>
<dbReference type="AlphaFoldDB" id="A0A835DNU6"/>
<comment type="caution">
    <text evidence="3">The sequence shown here is derived from an EMBL/GenBank/DDBJ whole genome shotgun (WGS) entry which is preliminary data.</text>
</comment>
<organism evidence="3 4">
    <name type="scientific">Tetracentron sinense</name>
    <name type="common">Spur-leaf</name>
    <dbReference type="NCBI Taxonomy" id="13715"/>
    <lineage>
        <taxon>Eukaryota</taxon>
        <taxon>Viridiplantae</taxon>
        <taxon>Streptophyta</taxon>
        <taxon>Embryophyta</taxon>
        <taxon>Tracheophyta</taxon>
        <taxon>Spermatophyta</taxon>
        <taxon>Magnoliopsida</taxon>
        <taxon>Trochodendrales</taxon>
        <taxon>Trochodendraceae</taxon>
        <taxon>Tetracentron</taxon>
    </lineage>
</organism>
<reference evidence="3 4" key="1">
    <citation type="submission" date="2020-04" db="EMBL/GenBank/DDBJ databases">
        <title>Plant Genome Project.</title>
        <authorList>
            <person name="Zhang R.-G."/>
        </authorList>
    </citation>
    <scope>NUCLEOTIDE SEQUENCE [LARGE SCALE GENOMIC DNA]</scope>
    <source>
        <strain evidence="3">YNK0</strain>
        <tissue evidence="3">Leaf</tissue>
    </source>
</reference>
<proteinExistence type="inferred from homology"/>
<evidence type="ECO:0000256" key="2">
    <source>
        <dbReference type="SAM" id="SignalP"/>
    </source>
</evidence>
<sequence length="400" mass="44312">MHFLFQKLASSILFSLLTALLFHTTQAATTSLPNNHTFPAMIVFGDSIVDSGNNNLLNTIAKCNFPPYGEDFIGGKPTGRFSNGKIPSDILAEQLGIKELMPAYLDPTLQIQDLLTGVSFASGVLHFISYSILFYFCEDQSVLSLSDQLKMFKEYIGRLKVAVGEDRTMSILSKSIFLVCTGSNDIMNTYYTTPFRRNYNISGYTDLMVRSASSFFKEIYDLGARRICVLSLPPIGCVPSKRTVGGGTQRECVERDNKAAELFNSKLSSELNSLNNKLPHTKLVYVDIYTPLLAIIQNPEPHMTINFGSPGATKLSNFEKLTCLLFTGCSSGFEVVNKGCCGTGNIEAVILCRVLNPFSCTDVSKYLFWDSFHPTQRAYNILTLSLMKYTNSFFCGDSPC</sequence>
<dbReference type="InterPro" id="IPR050592">
    <property type="entry name" value="GDSL_lipolytic_enzyme"/>
</dbReference>
<dbReference type="InterPro" id="IPR001087">
    <property type="entry name" value="GDSL"/>
</dbReference>
<dbReference type="OMA" id="WCSTIAI"/>
<dbReference type="EMBL" id="JABCRI010000002">
    <property type="protein sequence ID" value="KAF8410401.1"/>
    <property type="molecule type" value="Genomic_DNA"/>
</dbReference>
<dbReference type="Pfam" id="PF00657">
    <property type="entry name" value="Lipase_GDSL"/>
    <property type="match status" value="1"/>
</dbReference>
<accession>A0A835DNU6</accession>
<protein>
    <submittedName>
        <fullName evidence="3">Uncharacterized protein</fullName>
    </submittedName>
</protein>
<evidence type="ECO:0000313" key="4">
    <source>
        <dbReference type="Proteomes" id="UP000655225"/>
    </source>
</evidence>